<proteinExistence type="inferred from homology"/>
<evidence type="ECO:0000256" key="2">
    <source>
        <dbReference type="ARBA" id="ARBA00022670"/>
    </source>
</evidence>
<keyword evidence="4 5" id="KW-0720">Serine protease</keyword>
<feature type="domain" description="Peptidase S8/S53" evidence="6">
    <location>
        <begin position="157"/>
        <end position="430"/>
    </location>
</feature>
<sequence>MAQPQRFLVKMRAPAGQASVQLFGAAVPLRIRPLFQSIGAPTGLGLAAGASWHIVEPALALEAGNPWDVCHAMVTQGLGLAGAALPEFAEPDFAQSWITGSPEAEALALTASCEPVAQKTGSSGYPGADDPLWHQDDGHSEFARALADLTLPPADQRVRIAHLDTGFDPAHQSRPALLETALQRNFVDDQAPGDATDTASGVFNNLGHGTGTLSLLAGSPAGGLPRLGAAPFARVVPLRVADRVVLFRNSAIAQALDHVHALCATPATAVDVVTLSMGGLASSAWADAVNALYEAGVVVVAAAGNNFGNLPTHHVVYPARFNRVIAACGVMADHQPYADLPASKMAGNYGPASKMRTAMAAYTPNVPWAKLGCGTVVDLDGAGTSAATPQIAAAAATWLQKNKAACGRYTQPWMRVEAVRRALFDSAGDGDPVRFGRGCLQVVKALAVEPEAEAALKAEAPDNASFPLFKVLTGLGLQAQATPAQAMLELEALQLSQCSAIERILPEPAVDPLSLTGPERMAVLEALRNHPRASQALRAALQSHPAPDPGLPIPPQRLSRIEALHLQHALAPQPPTPAARRLRIYAYDPSLGRDLDTVGLNETVAEVRWEAKLQPGPVGEYLEVVDVDPASGCCYAPVDLDDPRLLATDGLRPSEANPQFHQQMVYAVAMRTIDHFEKALGRVALWAPRAGPQSERFVRRLRIHPHALRAENAYYSPERKALLLGYFASSAATSGAPSEYVFTALSHDIVAHETTHALLDGLHRRFREATNPDVLAFHEAFADIVALFQHFSMGDSLREAVARARGDLFQPTLLAKLAVQFGNATGHYGALRQAIGKEVRDEATGQNVWQPAAPPDKGDYQRSTEAHARGAVLVSAVFDAFLKIYTRRAQVPIRLATHGSEVLPEGALPAQLVDALTEVASKVASQILGMCIRALDYCPPVDITFGDYLRALVTADRDLVHHDPLGYRVAFVSAFAARGIYPENVRTLSVDTIAWEPPPAPFPRLERKLAALQLNWDLQVDREAAWTDARANAELLHGWLVDPEVVDDEELAVLGLRRGAPALVSLAGTDGTAVPCTLHGIEVHSIRPLHRVGPDAQLLSQLVIELTQSLHADDGSGMVFRAGATLLFDIGKGAIAYLVRKRVDQPARVSAQQALWADRRATQPNSYSGLATHDAEPFALLHRAH</sequence>
<dbReference type="SUPFAM" id="SSF52743">
    <property type="entry name" value="Subtilisin-like"/>
    <property type="match status" value="1"/>
</dbReference>
<dbReference type="EMBL" id="JAUKVY010000001">
    <property type="protein sequence ID" value="MDO1530711.1"/>
    <property type="molecule type" value="Genomic_DNA"/>
</dbReference>
<accession>A0ABT8RVX6</accession>
<evidence type="ECO:0000256" key="5">
    <source>
        <dbReference type="PROSITE-ProRule" id="PRU01240"/>
    </source>
</evidence>
<feature type="active site" description="Charge relay system" evidence="5">
    <location>
        <position position="385"/>
    </location>
</feature>
<keyword evidence="3 5" id="KW-0378">Hydrolase</keyword>
<evidence type="ECO:0000256" key="1">
    <source>
        <dbReference type="ARBA" id="ARBA00011073"/>
    </source>
</evidence>
<dbReference type="PROSITE" id="PS51892">
    <property type="entry name" value="SUBTILASE"/>
    <property type="match status" value="1"/>
</dbReference>
<reference evidence="7" key="1">
    <citation type="submission" date="2023-06" db="EMBL/GenBank/DDBJ databases">
        <authorList>
            <person name="Jiang Y."/>
            <person name="Liu Q."/>
        </authorList>
    </citation>
    <scope>NUCLEOTIDE SEQUENCE</scope>
    <source>
        <strain evidence="7">CGMCC 1.12090</strain>
    </source>
</reference>
<dbReference type="CDD" id="cd00306">
    <property type="entry name" value="Peptidases_S8_S53"/>
    <property type="match status" value="1"/>
</dbReference>
<comment type="similarity">
    <text evidence="1 5">Belongs to the peptidase S8 family.</text>
</comment>
<evidence type="ECO:0000259" key="6">
    <source>
        <dbReference type="Pfam" id="PF00082"/>
    </source>
</evidence>
<feature type="active site" description="Charge relay system" evidence="5">
    <location>
        <position position="164"/>
    </location>
</feature>
<dbReference type="RefSeq" id="WP_301802241.1">
    <property type="nucleotide sequence ID" value="NZ_JAUJZH010000001.1"/>
</dbReference>
<evidence type="ECO:0000256" key="4">
    <source>
        <dbReference type="ARBA" id="ARBA00022825"/>
    </source>
</evidence>
<comment type="caution">
    <text evidence="7">The sequence shown here is derived from an EMBL/GenBank/DDBJ whole genome shotgun (WGS) entry which is preliminary data.</text>
</comment>
<dbReference type="SUPFAM" id="SSF55486">
    <property type="entry name" value="Metalloproteases ('zincins'), catalytic domain"/>
    <property type="match status" value="1"/>
</dbReference>
<protein>
    <submittedName>
        <fullName evidence="7">S8 family serine peptidase</fullName>
    </submittedName>
</protein>
<dbReference type="InterPro" id="IPR050131">
    <property type="entry name" value="Peptidase_S8_subtilisin-like"/>
</dbReference>
<evidence type="ECO:0000313" key="7">
    <source>
        <dbReference type="EMBL" id="MDO1530711.1"/>
    </source>
</evidence>
<dbReference type="PANTHER" id="PTHR43806">
    <property type="entry name" value="PEPTIDASE S8"/>
    <property type="match status" value="1"/>
</dbReference>
<dbReference type="InterPro" id="IPR023828">
    <property type="entry name" value="Peptidase_S8_Ser-AS"/>
</dbReference>
<evidence type="ECO:0000256" key="3">
    <source>
        <dbReference type="ARBA" id="ARBA00022801"/>
    </source>
</evidence>
<dbReference type="PRINTS" id="PR00723">
    <property type="entry name" value="SUBTILISIN"/>
</dbReference>
<dbReference type="InterPro" id="IPR036852">
    <property type="entry name" value="Peptidase_S8/S53_dom_sf"/>
</dbReference>
<dbReference type="PROSITE" id="PS00138">
    <property type="entry name" value="SUBTILASE_SER"/>
    <property type="match status" value="1"/>
</dbReference>
<dbReference type="InterPro" id="IPR000209">
    <property type="entry name" value="Peptidase_S8/S53_dom"/>
</dbReference>
<dbReference type="Pfam" id="PF00082">
    <property type="entry name" value="Peptidase_S8"/>
    <property type="match status" value="1"/>
</dbReference>
<keyword evidence="2 5" id="KW-0645">Protease</keyword>
<organism evidence="7 8">
    <name type="scientific">Variovorax ginsengisoli</name>
    <dbReference type="NCBI Taxonomy" id="363844"/>
    <lineage>
        <taxon>Bacteria</taxon>
        <taxon>Pseudomonadati</taxon>
        <taxon>Pseudomonadota</taxon>
        <taxon>Betaproteobacteria</taxon>
        <taxon>Burkholderiales</taxon>
        <taxon>Comamonadaceae</taxon>
        <taxon>Variovorax</taxon>
    </lineage>
</organism>
<dbReference type="Proteomes" id="UP001169027">
    <property type="component" value="Unassembled WGS sequence"/>
</dbReference>
<dbReference type="CDD" id="cd09598">
    <property type="entry name" value="M4_like"/>
    <property type="match status" value="1"/>
</dbReference>
<keyword evidence="8" id="KW-1185">Reference proteome</keyword>
<gene>
    <name evidence="7" type="ORF">Q2T77_00300</name>
</gene>
<feature type="active site" description="Charge relay system" evidence="5">
    <location>
        <position position="208"/>
    </location>
</feature>
<dbReference type="PANTHER" id="PTHR43806:SF11">
    <property type="entry name" value="CEREVISIN-RELATED"/>
    <property type="match status" value="1"/>
</dbReference>
<evidence type="ECO:0000313" key="8">
    <source>
        <dbReference type="Proteomes" id="UP001169027"/>
    </source>
</evidence>
<dbReference type="Gene3D" id="3.40.50.200">
    <property type="entry name" value="Peptidase S8/S53 domain"/>
    <property type="match status" value="1"/>
</dbReference>
<name>A0ABT8RVX6_9BURK</name>
<dbReference type="InterPro" id="IPR015500">
    <property type="entry name" value="Peptidase_S8_subtilisin-rel"/>
</dbReference>